<organism evidence="3 4">
    <name type="scientific">Nocardioides antri</name>
    <dbReference type="NCBI Taxonomy" id="2607659"/>
    <lineage>
        <taxon>Bacteria</taxon>
        <taxon>Bacillati</taxon>
        <taxon>Actinomycetota</taxon>
        <taxon>Actinomycetes</taxon>
        <taxon>Propionibacteriales</taxon>
        <taxon>Nocardioidaceae</taxon>
        <taxon>Nocardioides</taxon>
    </lineage>
</organism>
<feature type="compositionally biased region" description="Basic and acidic residues" evidence="1">
    <location>
        <begin position="286"/>
        <end position="296"/>
    </location>
</feature>
<dbReference type="Proteomes" id="UP000324351">
    <property type="component" value="Unassembled WGS sequence"/>
</dbReference>
<dbReference type="RefSeq" id="WP_149749878.1">
    <property type="nucleotide sequence ID" value="NZ_VUJW01000003.1"/>
</dbReference>
<name>A0A5B1M3P1_9ACTN</name>
<keyword evidence="2" id="KW-1133">Transmembrane helix</keyword>
<evidence type="ECO:0000313" key="4">
    <source>
        <dbReference type="Proteomes" id="UP000324351"/>
    </source>
</evidence>
<dbReference type="EMBL" id="VUJW01000003">
    <property type="protein sequence ID" value="KAA1427513.1"/>
    <property type="molecule type" value="Genomic_DNA"/>
</dbReference>
<proteinExistence type="predicted"/>
<comment type="caution">
    <text evidence="3">The sequence shown here is derived from an EMBL/GenBank/DDBJ whole genome shotgun (WGS) entry which is preliminary data.</text>
</comment>
<protein>
    <recommendedName>
        <fullName evidence="5">DUF3352 domain-containing protein</fullName>
    </recommendedName>
</protein>
<evidence type="ECO:0000256" key="2">
    <source>
        <dbReference type="SAM" id="Phobius"/>
    </source>
</evidence>
<reference evidence="3 4" key="1">
    <citation type="submission" date="2019-09" db="EMBL/GenBank/DDBJ databases">
        <title>Nocardioides panacisoli sp. nov., isolated from the soil of a ginseng field.</title>
        <authorList>
            <person name="Cho C."/>
        </authorList>
    </citation>
    <scope>NUCLEOTIDE SEQUENCE [LARGE SCALE GENOMIC DNA]</scope>
    <source>
        <strain evidence="3 4">BN140041</strain>
    </source>
</reference>
<feature type="transmembrane region" description="Helical" evidence="2">
    <location>
        <begin position="7"/>
        <end position="28"/>
    </location>
</feature>
<evidence type="ECO:0000256" key="1">
    <source>
        <dbReference type="SAM" id="MobiDB-lite"/>
    </source>
</evidence>
<gene>
    <name evidence="3" type="ORF">F0U47_08595</name>
</gene>
<dbReference type="AlphaFoldDB" id="A0A5B1M3P1"/>
<evidence type="ECO:0008006" key="5">
    <source>
        <dbReference type="Google" id="ProtNLM"/>
    </source>
</evidence>
<feature type="region of interest" description="Disordered" evidence="1">
    <location>
        <begin position="285"/>
        <end position="312"/>
    </location>
</feature>
<keyword evidence="4" id="KW-1185">Reference proteome</keyword>
<sequence length="352" mass="37775">MSVPRPRILVIGAVVLVVVVGVVAWFVVRDDDEAGRLATAVAMAPGDAARLGWTDWSRVREELDRDLSETSPTTDVEDFLTAGFDADLTSVSALVASAPFLHERYGFSPATIDWELFSQSEEGAIVLMGLPESLDIDQIEDALEELGYVEPDEPDGVWEGGHALLTQLGTLTQELAFITIDRERRVLASSDEIETVETWRDVERGDDVEDGLTGVLDSVEGALSAAVYTGEHACAALAMTEADDTDRVRAAELLEQAGEVNPLRGFAIAGLPGGDVRVAMSFESEDQARTNADTRRQLAAGPAPGQGGSFPERFELGDVVAEGEVVTMELHPRRATYVLSDLANGPVLFATC</sequence>
<keyword evidence="2" id="KW-0812">Transmembrane</keyword>
<accession>A0A5B1M3P1</accession>
<reference evidence="3 4" key="2">
    <citation type="submission" date="2019-09" db="EMBL/GenBank/DDBJ databases">
        <authorList>
            <person name="Jin C."/>
        </authorList>
    </citation>
    <scope>NUCLEOTIDE SEQUENCE [LARGE SCALE GENOMIC DNA]</scope>
    <source>
        <strain evidence="3 4">BN140041</strain>
    </source>
</reference>
<evidence type="ECO:0000313" key="3">
    <source>
        <dbReference type="EMBL" id="KAA1427513.1"/>
    </source>
</evidence>
<keyword evidence="2" id="KW-0472">Membrane</keyword>